<proteinExistence type="predicted"/>
<dbReference type="EMBL" id="BOPH01000017">
    <property type="protein sequence ID" value="GIJ66221.1"/>
    <property type="molecule type" value="Genomic_DNA"/>
</dbReference>
<accession>A0A8J4E8Z4</accession>
<feature type="transmembrane region" description="Helical" evidence="1">
    <location>
        <begin position="39"/>
        <end position="56"/>
    </location>
</feature>
<dbReference type="RefSeq" id="WP_203926205.1">
    <property type="nucleotide sequence ID" value="NZ_BOPH01000017.1"/>
</dbReference>
<dbReference type="Proteomes" id="UP000635606">
    <property type="component" value="Unassembled WGS sequence"/>
</dbReference>
<organism evidence="2 3">
    <name type="scientific">Virgisporangium ochraceum</name>
    <dbReference type="NCBI Taxonomy" id="65505"/>
    <lineage>
        <taxon>Bacteria</taxon>
        <taxon>Bacillati</taxon>
        <taxon>Actinomycetota</taxon>
        <taxon>Actinomycetes</taxon>
        <taxon>Micromonosporales</taxon>
        <taxon>Micromonosporaceae</taxon>
        <taxon>Virgisporangium</taxon>
    </lineage>
</organism>
<keyword evidence="1" id="KW-1133">Transmembrane helix</keyword>
<evidence type="ECO:0000313" key="2">
    <source>
        <dbReference type="EMBL" id="GIJ66221.1"/>
    </source>
</evidence>
<comment type="caution">
    <text evidence="2">The sequence shown here is derived from an EMBL/GenBank/DDBJ whole genome shotgun (WGS) entry which is preliminary data.</text>
</comment>
<sequence length="133" mass="14159">MGHTAKRPSLRTTVIAAGATAAVLLEVAATITAGATSDLAEAAATLCLVAGVSWLMTHVRRAERAIDASRAERRQLFRAIGQRDDVEDDLAAEIRKQRRVLEAIGAKLDERTGAGYMDAYLAGAVDRLNREAG</sequence>
<keyword evidence="3" id="KW-1185">Reference proteome</keyword>
<gene>
    <name evidence="2" type="ORF">Voc01_011380</name>
</gene>
<dbReference type="AlphaFoldDB" id="A0A8J4E8Z4"/>
<keyword evidence="1" id="KW-0812">Transmembrane</keyword>
<reference evidence="2" key="1">
    <citation type="submission" date="2021-01" db="EMBL/GenBank/DDBJ databases">
        <title>Whole genome shotgun sequence of Virgisporangium ochraceum NBRC 16418.</title>
        <authorList>
            <person name="Komaki H."/>
            <person name="Tamura T."/>
        </authorList>
    </citation>
    <scope>NUCLEOTIDE SEQUENCE</scope>
    <source>
        <strain evidence="2">NBRC 16418</strain>
    </source>
</reference>
<evidence type="ECO:0000256" key="1">
    <source>
        <dbReference type="SAM" id="Phobius"/>
    </source>
</evidence>
<keyword evidence="1" id="KW-0472">Membrane</keyword>
<protein>
    <submittedName>
        <fullName evidence="2">Uncharacterized protein</fullName>
    </submittedName>
</protein>
<name>A0A8J4E8Z4_9ACTN</name>
<evidence type="ECO:0000313" key="3">
    <source>
        <dbReference type="Proteomes" id="UP000635606"/>
    </source>
</evidence>